<evidence type="ECO:0000313" key="3">
    <source>
        <dbReference type="Proteomes" id="UP000624244"/>
    </source>
</evidence>
<evidence type="ECO:0000256" key="1">
    <source>
        <dbReference type="SAM" id="MobiDB-lite"/>
    </source>
</evidence>
<comment type="caution">
    <text evidence="2">The sequence shown here is derived from an EMBL/GenBank/DDBJ whole genome shotgun (WGS) entry which is preliminary data.</text>
</comment>
<evidence type="ECO:0000313" key="2">
    <source>
        <dbReference type="EMBL" id="KAF5844452.1"/>
    </source>
</evidence>
<dbReference type="EMBL" id="WNKQ01000023">
    <property type="protein sequence ID" value="KAF5844452.1"/>
    <property type="molecule type" value="Genomic_DNA"/>
</dbReference>
<feature type="compositionally biased region" description="Basic and acidic residues" evidence="1">
    <location>
        <begin position="34"/>
        <end position="52"/>
    </location>
</feature>
<proteinExistence type="predicted"/>
<dbReference type="Proteomes" id="UP000624244">
    <property type="component" value="Unassembled WGS sequence"/>
</dbReference>
<organism evidence="2 3">
    <name type="scientific">Cochliobolus sativus</name>
    <name type="common">Common root rot and spot blotch fungus</name>
    <name type="synonym">Bipolaris sorokiniana</name>
    <dbReference type="NCBI Taxonomy" id="45130"/>
    <lineage>
        <taxon>Eukaryota</taxon>
        <taxon>Fungi</taxon>
        <taxon>Dikarya</taxon>
        <taxon>Ascomycota</taxon>
        <taxon>Pezizomycotina</taxon>
        <taxon>Dothideomycetes</taxon>
        <taxon>Pleosporomycetidae</taxon>
        <taxon>Pleosporales</taxon>
        <taxon>Pleosporineae</taxon>
        <taxon>Pleosporaceae</taxon>
        <taxon>Bipolaris</taxon>
    </lineage>
</organism>
<reference evidence="2" key="1">
    <citation type="submission" date="2019-11" db="EMBL/GenBank/DDBJ databases">
        <title>Bipolaris sorokiniana Genome sequencing.</title>
        <authorList>
            <person name="Wang H."/>
        </authorList>
    </citation>
    <scope>NUCLEOTIDE SEQUENCE</scope>
</reference>
<accession>A0A8H5Z7Y1</accession>
<gene>
    <name evidence="2" type="ORF">GGP41_001366</name>
</gene>
<feature type="region of interest" description="Disordered" evidence="1">
    <location>
        <begin position="25"/>
        <end position="55"/>
    </location>
</feature>
<dbReference type="AlphaFoldDB" id="A0A8H5Z7Y1"/>
<name>A0A8H5Z7Y1_COCSA</name>
<sequence>MLAINDDSTTCPTRFQRRTAQLCPERQIVADSGRGADVDPRRPTSSLEKDQLSPKTCRFSSTTIYNLPGSSSR</sequence>
<protein>
    <submittedName>
        <fullName evidence="2">Uncharacterized protein</fullName>
    </submittedName>
</protein>